<evidence type="ECO:0000256" key="7">
    <source>
        <dbReference type="SAM" id="MobiDB-lite"/>
    </source>
</evidence>
<reference evidence="9" key="1">
    <citation type="submission" date="2022-10" db="EMBL/GenBank/DDBJ databases">
        <title>Tapping the CABI collections for fungal endophytes: first genome assemblies for Collariella, Neodidymelliopsis, Ascochyta clinopodiicola, Didymella pomorum, Didymosphaeria variabile, Neocosmospora piperis and Neocucurbitaria cava.</title>
        <authorList>
            <person name="Hill R."/>
        </authorList>
    </citation>
    <scope>NUCLEOTIDE SEQUENCE</scope>
    <source>
        <strain evidence="9">IMI 356814</strain>
    </source>
</reference>
<evidence type="ECO:0000256" key="5">
    <source>
        <dbReference type="ARBA" id="ARBA00022801"/>
    </source>
</evidence>
<proteinExistence type="predicted"/>
<evidence type="ECO:0000256" key="4">
    <source>
        <dbReference type="ARBA" id="ARBA00022786"/>
    </source>
</evidence>
<dbReference type="Pfam" id="PF12359">
    <property type="entry name" value="DUF3645"/>
    <property type="match status" value="1"/>
</dbReference>
<keyword evidence="6" id="KW-0788">Thiol protease</keyword>
<dbReference type="EC" id="3.4.19.12" evidence="2"/>
<dbReference type="OrthoDB" id="3182339at2759"/>
<comment type="catalytic activity">
    <reaction evidence="1">
        <text>Thiol-dependent hydrolysis of ester, thioester, amide, peptide and isopeptide bonds formed by the C-terminal Gly of ubiquitin (a 76-residue protein attached to proteins as an intracellular targeting signal).</text>
        <dbReference type="EC" id="3.4.19.12"/>
    </reaction>
</comment>
<dbReference type="InterPro" id="IPR051346">
    <property type="entry name" value="OTU_Deubiquitinase"/>
</dbReference>
<dbReference type="Proteomes" id="UP001140560">
    <property type="component" value="Unassembled WGS sequence"/>
</dbReference>
<dbReference type="InterPro" id="IPR022105">
    <property type="entry name" value="DUF3645"/>
</dbReference>
<gene>
    <name evidence="9" type="ORF">N0V83_007067</name>
</gene>
<evidence type="ECO:0000259" key="8">
    <source>
        <dbReference type="Pfam" id="PF12359"/>
    </source>
</evidence>
<evidence type="ECO:0000313" key="10">
    <source>
        <dbReference type="Proteomes" id="UP001140560"/>
    </source>
</evidence>
<protein>
    <recommendedName>
        <fullName evidence="2">ubiquitinyl hydrolase 1</fullName>
        <ecNumber evidence="2">3.4.19.12</ecNumber>
    </recommendedName>
</protein>
<keyword evidence="4" id="KW-0833">Ubl conjugation pathway</keyword>
<accession>A0A9W9CKP8</accession>
<dbReference type="PANTHER" id="PTHR13367">
    <property type="entry name" value="UBIQUITIN THIOESTERASE"/>
    <property type="match status" value="1"/>
</dbReference>
<name>A0A9W9CKP8_9PLEO</name>
<dbReference type="EMBL" id="JAPEUY010000012">
    <property type="protein sequence ID" value="KAJ4367484.1"/>
    <property type="molecule type" value="Genomic_DNA"/>
</dbReference>
<comment type="caution">
    <text evidence="9">The sequence shown here is derived from an EMBL/GenBank/DDBJ whole genome shotgun (WGS) entry which is preliminary data.</text>
</comment>
<keyword evidence="5" id="KW-0378">Hydrolase</keyword>
<evidence type="ECO:0000256" key="1">
    <source>
        <dbReference type="ARBA" id="ARBA00000707"/>
    </source>
</evidence>
<dbReference type="GO" id="GO:0006508">
    <property type="term" value="P:proteolysis"/>
    <property type="evidence" value="ECO:0007669"/>
    <property type="project" value="UniProtKB-KW"/>
</dbReference>
<sequence>MGFQQPIDLTPQRWIVIQKVLDLVATYAPTVKDALPLSIEAYIGNGGRYPKVRVLRKDAGDMLLDLMSRHIVERGMTGFPTRNESLTMQAAVLRYISSADLTSQEIQAVEHSAFWTDSTKEIILLIRGLLAGGILRFILSSKRWRVNYGLDTNRTPGTLLAVPFRFKDGPSPRAEFSHPDVLILLTLLSYYYGGLSDQHMFDVIRHLLKSDQAAVEYNAWVLTAAPDLPMSFRSLSGINIKDRTLCTQQIFPYLRYSKACIDFFLSRLVFPKEVRQFTSKISSSGWDLGAIKPHPTTGFSGTSDTQHLLPLAVKHLDLESQRHTNALVLGHILSGSTMEHLPQLARGTDAGHLIALVISLQPEIRVILDCGAQILEQDNRQVAETWLKMSSTLIQAAVFFDDEELSVLDRRGRIESFQTSPFAKQLGSCVVFLDEAHTRGTDLRLPRDYRAAVTLGAALTKDRLMQACMRMRKLGQGQSVVFIVPEEISTKVRERTSNPSEELELVDVLCWSISESWADLKKSMPLWAAQGARFLAHEGLLNGANTTKEQAAAFLEDEAQTLEARYKPQVYNRDPMAQFEEWDLSNPNIQQIVKRCRDFNAMGFVAADLEEEEERELAPEKEEERQVERPSSMEAAQSAVHSDLRRMAKHGQITKTSKAIIPAFQALKSTSAGRLYDLPEFPTQLLVTADFMRTIKIPGGATEDPFIMDSFQRPVQWVVSIPSQKKGDNTIQNLVIISPYEANDLLPDIETYSKVTLHLFVPRTNLNYDSLDTLQLWTSGRSFNPESVSRSLTMQLNLFAGTLYLRSYEEYTGLCDMLGLLHSKIQEGREASPDGFITSSRGTWGLRDSPIPCLRALMLRIRREGEGLEKTHLGKILNGEVLEEADFVRDVHMTG</sequence>
<dbReference type="AlphaFoldDB" id="A0A9W9CKP8"/>
<organism evidence="9 10">
    <name type="scientific">Neocucurbitaria cava</name>
    <dbReference type="NCBI Taxonomy" id="798079"/>
    <lineage>
        <taxon>Eukaryota</taxon>
        <taxon>Fungi</taxon>
        <taxon>Dikarya</taxon>
        <taxon>Ascomycota</taxon>
        <taxon>Pezizomycotina</taxon>
        <taxon>Dothideomycetes</taxon>
        <taxon>Pleosporomycetidae</taxon>
        <taxon>Pleosporales</taxon>
        <taxon>Pleosporineae</taxon>
        <taxon>Cucurbitariaceae</taxon>
        <taxon>Neocucurbitaria</taxon>
    </lineage>
</organism>
<keyword evidence="3" id="KW-0645">Protease</keyword>
<dbReference type="PANTHER" id="PTHR13367:SF34">
    <property type="match status" value="1"/>
</dbReference>
<feature type="compositionally biased region" description="Basic and acidic residues" evidence="7">
    <location>
        <begin position="616"/>
        <end position="628"/>
    </location>
</feature>
<evidence type="ECO:0000256" key="3">
    <source>
        <dbReference type="ARBA" id="ARBA00022670"/>
    </source>
</evidence>
<keyword evidence="10" id="KW-1185">Reference proteome</keyword>
<evidence type="ECO:0000256" key="6">
    <source>
        <dbReference type="ARBA" id="ARBA00022807"/>
    </source>
</evidence>
<feature type="region of interest" description="Disordered" evidence="7">
    <location>
        <begin position="610"/>
        <end position="637"/>
    </location>
</feature>
<evidence type="ECO:0000256" key="2">
    <source>
        <dbReference type="ARBA" id="ARBA00012759"/>
    </source>
</evidence>
<feature type="domain" description="DUF3645" evidence="8">
    <location>
        <begin position="151"/>
        <end position="186"/>
    </location>
</feature>
<dbReference type="GO" id="GO:0004843">
    <property type="term" value="F:cysteine-type deubiquitinase activity"/>
    <property type="evidence" value="ECO:0007669"/>
    <property type="project" value="UniProtKB-EC"/>
</dbReference>
<evidence type="ECO:0000313" key="9">
    <source>
        <dbReference type="EMBL" id="KAJ4367484.1"/>
    </source>
</evidence>